<keyword evidence="10" id="KW-1185">Reference proteome</keyword>
<dbReference type="PANTHER" id="PTHR31376:SF105">
    <property type="entry name" value="PURINE PERMEASE-RELATED"/>
    <property type="match status" value="1"/>
</dbReference>
<feature type="transmembrane region" description="Helical" evidence="7">
    <location>
        <begin position="214"/>
        <end position="234"/>
    </location>
</feature>
<dbReference type="Proteomes" id="UP001417504">
    <property type="component" value="Unassembled WGS sequence"/>
</dbReference>
<feature type="transmembrane region" description="Helical" evidence="7">
    <location>
        <begin position="126"/>
        <end position="150"/>
    </location>
</feature>
<keyword evidence="6 7" id="KW-0472">Membrane</keyword>
<dbReference type="PANTHER" id="PTHR31376">
    <property type="entry name" value="OS09G0467300 PROTEIN-RELATED"/>
    <property type="match status" value="1"/>
</dbReference>
<evidence type="ECO:0000256" key="4">
    <source>
        <dbReference type="ARBA" id="ARBA00022692"/>
    </source>
</evidence>
<keyword evidence="4 7" id="KW-0812">Transmembrane</keyword>
<protein>
    <recommendedName>
        <fullName evidence="7">Probable purine permease</fullName>
    </recommendedName>
</protein>
<dbReference type="Pfam" id="PF16913">
    <property type="entry name" value="PUNUT"/>
    <property type="match status" value="1"/>
</dbReference>
<sequence>MGSSLDDHEQIIVSTTTIEKDHDAKLSEEVPANATSDNNSKGKKKKKNWLLLVICLACNFIGGIGAPLVQRLYYNHGGNRKWLMNFLQSAGFPIMIVPLAILLANDRSSSRMISKLKMVLTMDARLFSVGVIVGLTSSIVGYMYSIGLFYLPVSTFSLLGSTNLAFIAVFSFLIVKQKFTFYRINAVVLLTVGAVILAVHSNNDRSPGVSVGKYLLGFFITLGSAMLSGLYLPILELAYKRSRRPVNIMVVIQFQFLTCLVSAIFCMVGMIINKDLQAMKREAKEFGLGEVKYQVILVALGVFSQLGSLGMIGVVHCTSSLFTGIASSTMLPITQVVSVLALHESFTAEKGMSLALCLWGFTSYFVGEYKGAKRRENDNHNKLTDDV</sequence>
<reference evidence="9 10" key="1">
    <citation type="submission" date="2024-01" db="EMBL/GenBank/DDBJ databases">
        <title>Genome assemblies of Stephania.</title>
        <authorList>
            <person name="Yang L."/>
        </authorList>
    </citation>
    <scope>NUCLEOTIDE SEQUENCE [LARGE SCALE GENOMIC DNA]</scope>
    <source>
        <strain evidence="9">QJT</strain>
        <tissue evidence="9">Leaf</tissue>
    </source>
</reference>
<name>A0AAP0IYR5_9MAGN</name>
<dbReference type="AlphaFoldDB" id="A0AAP0IYR5"/>
<comment type="caution">
    <text evidence="9">The sequence shown here is derived from an EMBL/GenBank/DDBJ whole genome shotgun (WGS) entry which is preliminary data.</text>
</comment>
<proteinExistence type="inferred from homology"/>
<dbReference type="GO" id="GO:0015211">
    <property type="term" value="F:purine nucleoside transmembrane transporter activity"/>
    <property type="evidence" value="ECO:0007669"/>
    <property type="project" value="UniProtKB-UniRule"/>
</dbReference>
<evidence type="ECO:0000256" key="2">
    <source>
        <dbReference type="ARBA" id="ARBA00006213"/>
    </source>
</evidence>
<keyword evidence="5 7" id="KW-1133">Transmembrane helix</keyword>
<feature type="transmembrane region" description="Helical" evidence="7">
    <location>
        <begin position="182"/>
        <end position="202"/>
    </location>
</feature>
<feature type="transmembrane region" description="Helical" evidence="7">
    <location>
        <begin position="293"/>
        <end position="314"/>
    </location>
</feature>
<feature type="transmembrane region" description="Helical" evidence="7">
    <location>
        <begin position="246"/>
        <end position="273"/>
    </location>
</feature>
<evidence type="ECO:0000256" key="3">
    <source>
        <dbReference type="ARBA" id="ARBA00022448"/>
    </source>
</evidence>
<organism evidence="9 10">
    <name type="scientific">Stephania japonica</name>
    <dbReference type="NCBI Taxonomy" id="461633"/>
    <lineage>
        <taxon>Eukaryota</taxon>
        <taxon>Viridiplantae</taxon>
        <taxon>Streptophyta</taxon>
        <taxon>Embryophyta</taxon>
        <taxon>Tracheophyta</taxon>
        <taxon>Spermatophyta</taxon>
        <taxon>Magnoliopsida</taxon>
        <taxon>Ranunculales</taxon>
        <taxon>Menispermaceae</taxon>
        <taxon>Menispermoideae</taxon>
        <taxon>Cissampelideae</taxon>
        <taxon>Stephania</taxon>
    </lineage>
</organism>
<dbReference type="InterPro" id="IPR037185">
    <property type="entry name" value="EmrE-like"/>
</dbReference>
<evidence type="ECO:0000313" key="10">
    <source>
        <dbReference type="Proteomes" id="UP001417504"/>
    </source>
</evidence>
<dbReference type="SUPFAM" id="SSF103481">
    <property type="entry name" value="Multidrug resistance efflux transporter EmrE"/>
    <property type="match status" value="1"/>
</dbReference>
<feature type="transmembrane region" description="Helical" evidence="7">
    <location>
        <begin position="348"/>
        <end position="367"/>
    </location>
</feature>
<keyword evidence="3 7" id="KW-0813">Transport</keyword>
<evidence type="ECO:0000256" key="8">
    <source>
        <dbReference type="SAM" id="MobiDB-lite"/>
    </source>
</evidence>
<evidence type="ECO:0000256" key="1">
    <source>
        <dbReference type="ARBA" id="ARBA00004141"/>
    </source>
</evidence>
<evidence type="ECO:0000256" key="7">
    <source>
        <dbReference type="RuleBase" id="RU368015"/>
    </source>
</evidence>
<dbReference type="InterPro" id="IPR030182">
    <property type="entry name" value="PUP_plant"/>
</dbReference>
<evidence type="ECO:0000256" key="5">
    <source>
        <dbReference type="ARBA" id="ARBA00022989"/>
    </source>
</evidence>
<feature type="transmembrane region" description="Helical" evidence="7">
    <location>
        <begin position="82"/>
        <end position="105"/>
    </location>
</feature>
<gene>
    <name evidence="9" type="ORF">Sjap_012920</name>
</gene>
<dbReference type="GO" id="GO:0005345">
    <property type="term" value="F:purine nucleobase transmembrane transporter activity"/>
    <property type="evidence" value="ECO:0007669"/>
    <property type="project" value="UniProtKB-UniRule"/>
</dbReference>
<dbReference type="GO" id="GO:0016020">
    <property type="term" value="C:membrane"/>
    <property type="evidence" value="ECO:0007669"/>
    <property type="project" value="UniProtKB-SubCell"/>
</dbReference>
<feature type="region of interest" description="Disordered" evidence="8">
    <location>
        <begin position="22"/>
        <end position="42"/>
    </location>
</feature>
<evidence type="ECO:0000256" key="6">
    <source>
        <dbReference type="ARBA" id="ARBA00023136"/>
    </source>
</evidence>
<feature type="transmembrane region" description="Helical" evidence="7">
    <location>
        <begin position="156"/>
        <end position="175"/>
    </location>
</feature>
<comment type="subcellular location">
    <subcellularLocation>
        <location evidence="1 7">Membrane</location>
        <topology evidence="1 7">Multi-pass membrane protein</topology>
    </subcellularLocation>
</comment>
<feature type="transmembrane region" description="Helical" evidence="7">
    <location>
        <begin position="321"/>
        <end position="342"/>
    </location>
</feature>
<feature type="transmembrane region" description="Helical" evidence="7">
    <location>
        <begin position="49"/>
        <end position="70"/>
    </location>
</feature>
<accession>A0AAP0IYR5</accession>
<comment type="similarity">
    <text evidence="2 7">Belongs to the purine permeases (TC 2.A.7.14) family.</text>
</comment>
<evidence type="ECO:0000313" key="9">
    <source>
        <dbReference type="EMBL" id="KAK9123318.1"/>
    </source>
</evidence>
<dbReference type="EMBL" id="JBBNAE010000005">
    <property type="protein sequence ID" value="KAK9123318.1"/>
    <property type="molecule type" value="Genomic_DNA"/>
</dbReference>